<accession>A0A926QM19</accession>
<evidence type="ECO:0000256" key="4">
    <source>
        <dbReference type="ARBA" id="ARBA00022475"/>
    </source>
</evidence>
<dbReference type="InterPro" id="IPR003594">
    <property type="entry name" value="HATPase_dom"/>
</dbReference>
<organism evidence="17 18">
    <name type="scientific">Paenibacillus sedimenti</name>
    <dbReference type="NCBI Taxonomy" id="2770274"/>
    <lineage>
        <taxon>Bacteria</taxon>
        <taxon>Bacillati</taxon>
        <taxon>Bacillota</taxon>
        <taxon>Bacilli</taxon>
        <taxon>Bacillales</taxon>
        <taxon>Paenibacillaceae</taxon>
        <taxon>Paenibacillus</taxon>
    </lineage>
</organism>
<dbReference type="AlphaFoldDB" id="A0A926QM19"/>
<keyword evidence="7 14" id="KW-0812">Transmembrane</keyword>
<dbReference type="InterPro" id="IPR036890">
    <property type="entry name" value="HATPase_C_sf"/>
</dbReference>
<dbReference type="InterPro" id="IPR003660">
    <property type="entry name" value="HAMP_dom"/>
</dbReference>
<keyword evidence="13 14" id="KW-0472">Membrane</keyword>
<dbReference type="InterPro" id="IPR010559">
    <property type="entry name" value="Sig_transdc_His_kin_internal"/>
</dbReference>
<dbReference type="Gene3D" id="1.10.8.500">
    <property type="entry name" value="HAMP domain in histidine kinase"/>
    <property type="match status" value="1"/>
</dbReference>
<dbReference type="PANTHER" id="PTHR34220">
    <property type="entry name" value="SENSOR HISTIDINE KINASE YPDA"/>
    <property type="match status" value="1"/>
</dbReference>
<dbReference type="SMART" id="SM00304">
    <property type="entry name" value="HAMP"/>
    <property type="match status" value="1"/>
</dbReference>
<evidence type="ECO:0000256" key="7">
    <source>
        <dbReference type="ARBA" id="ARBA00022692"/>
    </source>
</evidence>
<gene>
    <name evidence="17" type="ORF">ICC18_22880</name>
</gene>
<dbReference type="PROSITE" id="PS50109">
    <property type="entry name" value="HIS_KIN"/>
    <property type="match status" value="1"/>
</dbReference>
<evidence type="ECO:0000256" key="2">
    <source>
        <dbReference type="ARBA" id="ARBA00004651"/>
    </source>
</evidence>
<evidence type="ECO:0000259" key="16">
    <source>
        <dbReference type="PROSITE" id="PS50885"/>
    </source>
</evidence>
<evidence type="ECO:0000256" key="13">
    <source>
        <dbReference type="ARBA" id="ARBA00023136"/>
    </source>
</evidence>
<comment type="catalytic activity">
    <reaction evidence="1">
        <text>ATP + protein L-histidine = ADP + protein N-phospho-L-histidine.</text>
        <dbReference type="EC" id="2.7.13.3"/>
    </reaction>
</comment>
<feature type="domain" description="HAMP" evidence="16">
    <location>
        <begin position="313"/>
        <end position="365"/>
    </location>
</feature>
<dbReference type="GO" id="GO:0005886">
    <property type="term" value="C:plasma membrane"/>
    <property type="evidence" value="ECO:0007669"/>
    <property type="project" value="UniProtKB-SubCell"/>
</dbReference>
<sequence length="595" mass="68383">MNFRHSIFFKFSMAFLVMGLIPLLVLSMLSLNQFTGQIERHTTNNIKQILLFMSKNINDIFTGYDEISKMMYYNSDPSMIFMDSEPGSQQPMQGIGINQSAMDDFLKNVLFSDPHIQNVLFVRSSDNSVSQQNRGNKPMSPLETFPLIGWDYPLRTNPKKMTVFPYHLENYYTSQDRVMTFARNWIDTSQGARSQVQSLGTLYFDIDVDVFDTLLEKAKLGSHDEIYVINENDSILYSNRRDRMGERFDEILVKGRGDMIVYSEPIPFINGKVVGLISRDELYAPISRTQTSVLVAVVFSTAVLIIMGIWFSRMFTNPIVQMMRHMVKVESGNLNTVIHVRHKDEMGRLAHGFNRMVERLKIFINDAYVNEIKRKQAELNALKGQIRPHYLYNTLEVIRMSAFANGDRQVADMIHALSGQLQYVIDYGEEWVTLRRELEHLRNYFHLIEVRFDNRIELQLELKDEKLLDAPILKLTLQPLVENAVHHGIRPKGGKGKVFIVFEEIQEQMLEITVYDDGIGMDETALQELNDHLAKSEGAAGKSIGVKNVHERIKAACGEMYGLDIESKPYIGTSVRILLPLNMEVEHEKNPDDIS</sequence>
<keyword evidence="5" id="KW-0597">Phosphoprotein</keyword>
<keyword evidence="12" id="KW-0902">Two-component regulatory system</keyword>
<dbReference type="Pfam" id="PF00672">
    <property type="entry name" value="HAMP"/>
    <property type="match status" value="1"/>
</dbReference>
<feature type="transmembrane region" description="Helical" evidence="14">
    <location>
        <begin position="7"/>
        <end position="31"/>
    </location>
</feature>
<keyword evidence="8" id="KW-0547">Nucleotide-binding</keyword>
<keyword evidence="9 17" id="KW-0418">Kinase</keyword>
<proteinExistence type="predicted"/>
<dbReference type="GO" id="GO:0000155">
    <property type="term" value="F:phosphorelay sensor kinase activity"/>
    <property type="evidence" value="ECO:0007669"/>
    <property type="project" value="InterPro"/>
</dbReference>
<evidence type="ECO:0000256" key="14">
    <source>
        <dbReference type="SAM" id="Phobius"/>
    </source>
</evidence>
<evidence type="ECO:0000256" key="11">
    <source>
        <dbReference type="ARBA" id="ARBA00022989"/>
    </source>
</evidence>
<dbReference type="InterPro" id="IPR050640">
    <property type="entry name" value="Bact_2-comp_sensor_kinase"/>
</dbReference>
<protein>
    <recommendedName>
        <fullName evidence="3">histidine kinase</fullName>
        <ecNumber evidence="3">2.7.13.3</ecNumber>
    </recommendedName>
</protein>
<evidence type="ECO:0000256" key="12">
    <source>
        <dbReference type="ARBA" id="ARBA00023012"/>
    </source>
</evidence>
<evidence type="ECO:0000256" key="10">
    <source>
        <dbReference type="ARBA" id="ARBA00022840"/>
    </source>
</evidence>
<evidence type="ECO:0000259" key="15">
    <source>
        <dbReference type="PROSITE" id="PS50109"/>
    </source>
</evidence>
<feature type="domain" description="Histidine kinase" evidence="15">
    <location>
        <begin position="386"/>
        <end position="583"/>
    </location>
</feature>
<dbReference type="SUPFAM" id="SSF55874">
    <property type="entry name" value="ATPase domain of HSP90 chaperone/DNA topoisomerase II/histidine kinase"/>
    <property type="match status" value="1"/>
</dbReference>
<dbReference type="GO" id="GO:0005524">
    <property type="term" value="F:ATP binding"/>
    <property type="evidence" value="ECO:0007669"/>
    <property type="project" value="UniProtKB-KW"/>
</dbReference>
<dbReference type="Proteomes" id="UP000650466">
    <property type="component" value="Unassembled WGS sequence"/>
</dbReference>
<dbReference type="EMBL" id="JACVVD010000009">
    <property type="protein sequence ID" value="MBD0382959.1"/>
    <property type="molecule type" value="Genomic_DNA"/>
</dbReference>
<name>A0A926QM19_9BACL</name>
<keyword evidence="4" id="KW-1003">Cell membrane</keyword>
<dbReference type="EC" id="2.7.13.3" evidence="3"/>
<evidence type="ECO:0000256" key="9">
    <source>
        <dbReference type="ARBA" id="ARBA00022777"/>
    </source>
</evidence>
<evidence type="ECO:0000256" key="1">
    <source>
        <dbReference type="ARBA" id="ARBA00000085"/>
    </source>
</evidence>
<dbReference type="SUPFAM" id="SSF158472">
    <property type="entry name" value="HAMP domain-like"/>
    <property type="match status" value="1"/>
</dbReference>
<reference evidence="17" key="1">
    <citation type="submission" date="2020-09" db="EMBL/GenBank/DDBJ databases">
        <title>Draft Genome Sequence of Paenibacillus sp. WST5.</title>
        <authorList>
            <person name="Bao Z."/>
        </authorList>
    </citation>
    <scope>NUCLEOTIDE SEQUENCE</scope>
    <source>
        <strain evidence="17">WST5</strain>
    </source>
</reference>
<comment type="subcellular location">
    <subcellularLocation>
        <location evidence="2">Cell membrane</location>
        <topology evidence="2">Multi-pass membrane protein</topology>
    </subcellularLocation>
</comment>
<evidence type="ECO:0000256" key="3">
    <source>
        <dbReference type="ARBA" id="ARBA00012438"/>
    </source>
</evidence>
<keyword evidence="6" id="KW-0808">Transferase</keyword>
<dbReference type="CDD" id="cd06225">
    <property type="entry name" value="HAMP"/>
    <property type="match status" value="1"/>
</dbReference>
<keyword evidence="11 14" id="KW-1133">Transmembrane helix</keyword>
<keyword evidence="18" id="KW-1185">Reference proteome</keyword>
<evidence type="ECO:0000313" key="17">
    <source>
        <dbReference type="EMBL" id="MBD0382959.1"/>
    </source>
</evidence>
<evidence type="ECO:0000256" key="6">
    <source>
        <dbReference type="ARBA" id="ARBA00022679"/>
    </source>
</evidence>
<dbReference type="Gene3D" id="3.30.565.10">
    <property type="entry name" value="Histidine kinase-like ATPase, C-terminal domain"/>
    <property type="match status" value="1"/>
</dbReference>
<comment type="caution">
    <text evidence="17">The sequence shown here is derived from an EMBL/GenBank/DDBJ whole genome shotgun (WGS) entry which is preliminary data.</text>
</comment>
<evidence type="ECO:0000256" key="5">
    <source>
        <dbReference type="ARBA" id="ARBA00022553"/>
    </source>
</evidence>
<feature type="transmembrane region" description="Helical" evidence="14">
    <location>
        <begin position="293"/>
        <end position="316"/>
    </location>
</feature>
<dbReference type="PROSITE" id="PS50885">
    <property type="entry name" value="HAMP"/>
    <property type="match status" value="1"/>
</dbReference>
<dbReference type="SMART" id="SM00387">
    <property type="entry name" value="HATPase_c"/>
    <property type="match status" value="1"/>
</dbReference>
<dbReference type="Pfam" id="PF06580">
    <property type="entry name" value="His_kinase"/>
    <property type="match status" value="1"/>
</dbReference>
<evidence type="ECO:0000256" key="8">
    <source>
        <dbReference type="ARBA" id="ARBA00022741"/>
    </source>
</evidence>
<evidence type="ECO:0000313" key="18">
    <source>
        <dbReference type="Proteomes" id="UP000650466"/>
    </source>
</evidence>
<dbReference type="Pfam" id="PF02518">
    <property type="entry name" value="HATPase_c"/>
    <property type="match status" value="1"/>
</dbReference>
<keyword evidence="10" id="KW-0067">ATP-binding</keyword>
<dbReference type="Gene3D" id="3.30.450.20">
    <property type="entry name" value="PAS domain"/>
    <property type="match status" value="1"/>
</dbReference>
<dbReference type="InterPro" id="IPR005467">
    <property type="entry name" value="His_kinase_dom"/>
</dbReference>
<dbReference type="PANTHER" id="PTHR34220:SF11">
    <property type="entry name" value="SENSOR PROTEIN KINASE HPTS"/>
    <property type="match status" value="1"/>
</dbReference>